<evidence type="ECO:0000256" key="2">
    <source>
        <dbReference type="ARBA" id="ARBA00022801"/>
    </source>
</evidence>
<dbReference type="PROSITE" id="PS00122">
    <property type="entry name" value="CARBOXYLESTERASE_B_1"/>
    <property type="match status" value="1"/>
</dbReference>
<evidence type="ECO:0000256" key="1">
    <source>
        <dbReference type="ARBA" id="ARBA00005964"/>
    </source>
</evidence>
<accession>A0AAW0D0W4</accession>
<feature type="signal peptide" evidence="3">
    <location>
        <begin position="1"/>
        <end position="21"/>
    </location>
</feature>
<proteinExistence type="inferred from homology"/>
<dbReference type="InterPro" id="IPR019826">
    <property type="entry name" value="Carboxylesterase_B_AS"/>
</dbReference>
<dbReference type="Proteomes" id="UP001362999">
    <property type="component" value="Unassembled WGS sequence"/>
</dbReference>
<dbReference type="InterPro" id="IPR029058">
    <property type="entry name" value="AB_hydrolase_fold"/>
</dbReference>
<evidence type="ECO:0000256" key="3">
    <source>
        <dbReference type="RuleBase" id="RU361235"/>
    </source>
</evidence>
<keyword evidence="3" id="KW-0732">Signal</keyword>
<dbReference type="InterPro" id="IPR050309">
    <property type="entry name" value="Type-B_Carboxylest/Lipase"/>
</dbReference>
<dbReference type="InterPro" id="IPR002018">
    <property type="entry name" value="CarbesteraseB"/>
</dbReference>
<dbReference type="SUPFAM" id="SSF53474">
    <property type="entry name" value="alpha/beta-Hydrolases"/>
    <property type="match status" value="1"/>
</dbReference>
<evidence type="ECO:0000313" key="5">
    <source>
        <dbReference type="EMBL" id="KAK7044435.1"/>
    </source>
</evidence>
<dbReference type="GO" id="GO:0016787">
    <property type="term" value="F:hydrolase activity"/>
    <property type="evidence" value="ECO:0007669"/>
    <property type="project" value="UniProtKB-KW"/>
</dbReference>
<dbReference type="AlphaFoldDB" id="A0AAW0D0W4"/>
<comment type="similarity">
    <text evidence="1 3">Belongs to the type-B carboxylesterase/lipase family.</text>
</comment>
<feature type="chain" id="PRO_5043105690" description="Carboxylic ester hydrolase" evidence="3">
    <location>
        <begin position="22"/>
        <end position="540"/>
    </location>
</feature>
<gene>
    <name evidence="5" type="ORF">R3P38DRAFT_163452</name>
</gene>
<protein>
    <recommendedName>
        <fullName evidence="3">Carboxylic ester hydrolase</fullName>
        <ecNumber evidence="3">3.1.1.-</ecNumber>
    </recommendedName>
</protein>
<dbReference type="Pfam" id="PF00135">
    <property type="entry name" value="COesterase"/>
    <property type="match status" value="1"/>
</dbReference>
<comment type="caution">
    <text evidence="5">The sequence shown here is derived from an EMBL/GenBank/DDBJ whole genome shotgun (WGS) entry which is preliminary data.</text>
</comment>
<evidence type="ECO:0000313" key="6">
    <source>
        <dbReference type="Proteomes" id="UP001362999"/>
    </source>
</evidence>
<organism evidence="5 6">
    <name type="scientific">Favolaschia claudopus</name>
    <dbReference type="NCBI Taxonomy" id="2862362"/>
    <lineage>
        <taxon>Eukaryota</taxon>
        <taxon>Fungi</taxon>
        <taxon>Dikarya</taxon>
        <taxon>Basidiomycota</taxon>
        <taxon>Agaricomycotina</taxon>
        <taxon>Agaricomycetes</taxon>
        <taxon>Agaricomycetidae</taxon>
        <taxon>Agaricales</taxon>
        <taxon>Marasmiineae</taxon>
        <taxon>Mycenaceae</taxon>
        <taxon>Favolaschia</taxon>
    </lineage>
</organism>
<name>A0AAW0D0W4_9AGAR</name>
<feature type="domain" description="Carboxylesterase type B" evidence="4">
    <location>
        <begin position="26"/>
        <end position="498"/>
    </location>
</feature>
<dbReference type="InterPro" id="IPR019819">
    <property type="entry name" value="Carboxylesterase_B_CS"/>
</dbReference>
<dbReference type="PROSITE" id="PS00941">
    <property type="entry name" value="CARBOXYLESTERASE_B_2"/>
    <property type="match status" value="1"/>
</dbReference>
<keyword evidence="6" id="KW-1185">Reference proteome</keyword>
<keyword evidence="2 3" id="KW-0378">Hydrolase</keyword>
<sequence length="540" mass="58970">MLPKLLPFLLGILVSSEFSFAETHSSDVVSLPYGKFRGSLNGNVTQFLGVRYGHSERFRLPADPIPFDGVHNATAYGPFCPIQAIPSLGGEPAPPPDPSISEDCLTLDIIKPSVRTSRRLPVFIYIYGGGFNIGKSSDNDLKPLVERSIERGEPIIGITINHRTTAFGFLPGKEVADAGISNLGLRDQIFALKWIKNHISAFGGDPSRVILGGQSSGSVSTSYLTLDNKQNSNSLFHGAFMQSGTVVRSPPQSEGQADYDALVNTLNCAAAQDTLDCLRTVPFDSFMAAVNNTRSQALYNTFDIAWQPRIDGDVIVQNAWTSIRDGAYAKFPILSPICDDEGTIVVLPLLNITTTEELVGYLRSYLLQNASPAQVRELVNLYPDDPAQGSPFGTGLDFQIAPEYKRIASLIGDLELISPRRFFLQHASPRQNVWGSLSKLGKTTEFGAYHTSDTPVWFTNTTVVGYMGMDALLNFVNRLDPNSPSAKVFWPKWNSPSKEGNTSLLTFSDSGTVNITADNFREEGMALLNFLHANEFLGVL</sequence>
<dbReference type="EMBL" id="JAWWNJ010000011">
    <property type="protein sequence ID" value="KAK7044435.1"/>
    <property type="molecule type" value="Genomic_DNA"/>
</dbReference>
<evidence type="ECO:0000259" key="4">
    <source>
        <dbReference type="Pfam" id="PF00135"/>
    </source>
</evidence>
<dbReference type="Gene3D" id="3.40.50.1820">
    <property type="entry name" value="alpha/beta hydrolase"/>
    <property type="match status" value="1"/>
</dbReference>
<reference evidence="5 6" key="1">
    <citation type="journal article" date="2024" name="J Genomics">
        <title>Draft genome sequencing and assembly of Favolaschia claudopus CIRM-BRFM 2984 isolated from oak limbs.</title>
        <authorList>
            <person name="Navarro D."/>
            <person name="Drula E."/>
            <person name="Chaduli D."/>
            <person name="Cazenave R."/>
            <person name="Ahrendt S."/>
            <person name="Wang J."/>
            <person name="Lipzen A."/>
            <person name="Daum C."/>
            <person name="Barry K."/>
            <person name="Grigoriev I.V."/>
            <person name="Favel A."/>
            <person name="Rosso M.N."/>
            <person name="Martin F."/>
        </authorList>
    </citation>
    <scope>NUCLEOTIDE SEQUENCE [LARGE SCALE GENOMIC DNA]</scope>
    <source>
        <strain evidence="5 6">CIRM-BRFM 2984</strain>
    </source>
</reference>
<dbReference type="PANTHER" id="PTHR11559">
    <property type="entry name" value="CARBOXYLESTERASE"/>
    <property type="match status" value="1"/>
</dbReference>
<dbReference type="EC" id="3.1.1.-" evidence="3"/>